<protein>
    <submittedName>
        <fullName evidence="6">4Fe-4S ferredoxin</fullName>
    </submittedName>
</protein>
<dbReference type="Proteomes" id="UP000196587">
    <property type="component" value="Unassembled WGS sequence"/>
</dbReference>
<reference evidence="6" key="2">
    <citation type="journal article" date="2018" name="BMC Genomics">
        <title>Whole genome sequencing and function prediction of 133 gut anaerobes isolated from chicken caecum in pure cultures.</title>
        <authorList>
            <person name="Medvecky M."/>
            <person name="Cejkova D."/>
            <person name="Polansky O."/>
            <person name="Karasova D."/>
            <person name="Kubasova T."/>
            <person name="Cizek A."/>
            <person name="Rychlik I."/>
        </authorList>
    </citation>
    <scope>NUCLEOTIDE SEQUENCE</scope>
    <source>
        <strain evidence="6">An189</strain>
        <strain evidence="5">An43</strain>
    </source>
</reference>
<dbReference type="Pfam" id="PF12838">
    <property type="entry name" value="Fer4_7"/>
    <property type="match status" value="1"/>
</dbReference>
<dbReference type="Pfam" id="PF04432">
    <property type="entry name" value="FrhB_FdhB_C"/>
    <property type="match status" value="1"/>
</dbReference>
<dbReference type="GO" id="GO:0046872">
    <property type="term" value="F:metal ion binding"/>
    <property type="evidence" value="ECO:0007669"/>
    <property type="project" value="UniProtKB-KW"/>
</dbReference>
<dbReference type="InterPro" id="IPR052977">
    <property type="entry name" value="Polyferredoxin-like_ET"/>
</dbReference>
<dbReference type="Gene3D" id="3.30.70.20">
    <property type="match status" value="1"/>
</dbReference>
<gene>
    <name evidence="6" type="ORF">B5F24_15515</name>
    <name evidence="5" type="ORF">B5F97_05745</name>
</gene>
<dbReference type="RefSeq" id="WP_087413470.1">
    <property type="nucleotide sequence ID" value="NZ_CALIXP010000068.1"/>
</dbReference>
<name>A0A1Y4JHW9_9BACE</name>
<dbReference type="InterPro" id="IPR017896">
    <property type="entry name" value="4Fe4S_Fe-S-bd"/>
</dbReference>
<keyword evidence="3" id="KW-0411">Iron-sulfur</keyword>
<evidence type="ECO:0000259" key="4">
    <source>
        <dbReference type="PROSITE" id="PS51379"/>
    </source>
</evidence>
<dbReference type="InterPro" id="IPR007525">
    <property type="entry name" value="FrhB_FdhB_C"/>
</dbReference>
<evidence type="ECO:0000256" key="1">
    <source>
        <dbReference type="ARBA" id="ARBA00022723"/>
    </source>
</evidence>
<keyword evidence="2" id="KW-0408">Iron</keyword>
<dbReference type="EMBL" id="NFKE01000015">
    <property type="protein sequence ID" value="OUP32107.1"/>
    <property type="molecule type" value="Genomic_DNA"/>
</dbReference>
<feature type="domain" description="4Fe-4S ferredoxin-type" evidence="4">
    <location>
        <begin position="35"/>
        <end position="65"/>
    </location>
</feature>
<dbReference type="EMBL" id="NFII01000004">
    <property type="protein sequence ID" value="OUO01730.1"/>
    <property type="molecule type" value="Genomic_DNA"/>
</dbReference>
<evidence type="ECO:0000313" key="8">
    <source>
        <dbReference type="Proteomes" id="UP000196587"/>
    </source>
</evidence>
<dbReference type="GO" id="GO:0051536">
    <property type="term" value="F:iron-sulfur cluster binding"/>
    <property type="evidence" value="ECO:0007669"/>
    <property type="project" value="UniProtKB-KW"/>
</dbReference>
<dbReference type="PROSITE" id="PS00198">
    <property type="entry name" value="4FE4S_FER_1"/>
    <property type="match status" value="1"/>
</dbReference>
<sequence length="382" mass="43798">MQKICDEDLCTGCCACLNKCTINAISMIEDDYGFMHPQINQDICISCGACRNVCPVVRFSDFHKEIIVYAAVSRNSSIYVNSTSGGVATTLSKSMIEDNGIVYGAAFDNKFNLKHQCANSINNLDAFQGSKYVQSYIGESFKKIKEELSTKKVLFIGTPCQVAGLLNYIPSLYKKNLITISFICGGVPSVKFLKQSLNGFLSGAKKLRFRNGKEYGFWIESDNREDIYLERFYSQYFRAFDNKLSLRNSCYNCKFACRERVGDITIGDFWGLKDDPFFKAFQDGISIIICSTEKGKSFIDHYKHNFILREHSILETLECNPRLLSPAEKTKDVIKFRVQYRKKGNFNVAVNSVLNLRYRVYEIKKNLKQYRLLRYLHNIIKK</sequence>
<evidence type="ECO:0000256" key="2">
    <source>
        <dbReference type="ARBA" id="ARBA00023004"/>
    </source>
</evidence>
<dbReference type="AlphaFoldDB" id="A0A1Y4JHW9"/>
<dbReference type="SUPFAM" id="SSF54862">
    <property type="entry name" value="4Fe-4S ferredoxins"/>
    <property type="match status" value="1"/>
</dbReference>
<reference evidence="7 8" key="1">
    <citation type="submission" date="2017-04" db="EMBL/GenBank/DDBJ databases">
        <title>Function of individual gut microbiota members based on whole genome sequencing of pure cultures obtained from chicken caecum.</title>
        <authorList>
            <person name="Medvecky M."/>
            <person name="Cejkova D."/>
            <person name="Polansky O."/>
            <person name="Karasova D."/>
            <person name="Kubasova T."/>
            <person name="Cizek A."/>
            <person name="Rychlik I."/>
        </authorList>
    </citation>
    <scope>NUCLEOTIDE SEQUENCE [LARGE SCALE GENOMIC DNA]</scope>
    <source>
        <strain evidence="8">An189</strain>
        <strain evidence="7">An43</strain>
    </source>
</reference>
<organism evidence="6 8">
    <name type="scientific">Bacteroides clarus</name>
    <dbReference type="NCBI Taxonomy" id="626929"/>
    <lineage>
        <taxon>Bacteria</taxon>
        <taxon>Pseudomonadati</taxon>
        <taxon>Bacteroidota</taxon>
        <taxon>Bacteroidia</taxon>
        <taxon>Bacteroidales</taxon>
        <taxon>Bacteroidaceae</taxon>
        <taxon>Bacteroides</taxon>
    </lineage>
</organism>
<comment type="caution">
    <text evidence="6">The sequence shown here is derived from an EMBL/GenBank/DDBJ whole genome shotgun (WGS) entry which is preliminary data.</text>
</comment>
<dbReference type="Proteomes" id="UP000195386">
    <property type="component" value="Unassembled WGS sequence"/>
</dbReference>
<dbReference type="PANTHER" id="PTHR43193:SF2">
    <property type="entry name" value="POLYFERREDOXIN PROTEIN FWDF"/>
    <property type="match status" value="1"/>
</dbReference>
<evidence type="ECO:0000313" key="5">
    <source>
        <dbReference type="EMBL" id="OUO01730.1"/>
    </source>
</evidence>
<accession>A0A1Y4JHW9</accession>
<keyword evidence="1" id="KW-0479">Metal-binding</keyword>
<dbReference type="PANTHER" id="PTHR43193">
    <property type="match status" value="1"/>
</dbReference>
<dbReference type="PROSITE" id="PS51379">
    <property type="entry name" value="4FE4S_FER_2"/>
    <property type="match status" value="2"/>
</dbReference>
<evidence type="ECO:0000313" key="7">
    <source>
        <dbReference type="Proteomes" id="UP000195386"/>
    </source>
</evidence>
<evidence type="ECO:0000313" key="6">
    <source>
        <dbReference type="EMBL" id="OUP32107.1"/>
    </source>
</evidence>
<feature type="domain" description="4Fe-4S ferredoxin-type" evidence="4">
    <location>
        <begin position="1"/>
        <end position="30"/>
    </location>
</feature>
<proteinExistence type="predicted"/>
<evidence type="ECO:0000256" key="3">
    <source>
        <dbReference type="ARBA" id="ARBA00023014"/>
    </source>
</evidence>
<dbReference type="InterPro" id="IPR017900">
    <property type="entry name" value="4Fe4S_Fe_S_CS"/>
</dbReference>